<dbReference type="Gene3D" id="3.40.50.1980">
    <property type="entry name" value="Nitrogenase molybdenum iron protein domain"/>
    <property type="match status" value="2"/>
</dbReference>
<dbReference type="Pfam" id="PF01297">
    <property type="entry name" value="ZnuA"/>
    <property type="match status" value="1"/>
</dbReference>
<dbReference type="GO" id="GO:0046872">
    <property type="term" value="F:metal ion binding"/>
    <property type="evidence" value="ECO:0007669"/>
    <property type="project" value="UniProtKB-KW"/>
</dbReference>
<dbReference type="RefSeq" id="WP_108432221.1">
    <property type="nucleotide sequence ID" value="NZ_CP026947.1"/>
</dbReference>
<dbReference type="Proteomes" id="UP000244989">
    <property type="component" value="Unassembled WGS sequence"/>
</dbReference>
<dbReference type="GO" id="GO:0030313">
    <property type="term" value="C:cell envelope"/>
    <property type="evidence" value="ECO:0007669"/>
    <property type="project" value="UniProtKB-SubCell"/>
</dbReference>
<dbReference type="KEGG" id="cyz:C3B44_09910"/>
<evidence type="ECO:0000256" key="3">
    <source>
        <dbReference type="ARBA" id="ARBA00022723"/>
    </source>
</evidence>
<evidence type="ECO:0000256" key="1">
    <source>
        <dbReference type="ARBA" id="ARBA00004196"/>
    </source>
</evidence>
<comment type="subcellular location">
    <subcellularLocation>
        <location evidence="1">Cell envelope</location>
    </subcellularLocation>
</comment>
<evidence type="ECO:0000256" key="2">
    <source>
        <dbReference type="ARBA" id="ARBA00022448"/>
    </source>
</evidence>
<name>A0A2U1T5R9_9CORY</name>
<organism evidence="8 9">
    <name type="scientific">Corynebacterium yudongzhengii</name>
    <dbReference type="NCBI Taxonomy" id="2080740"/>
    <lineage>
        <taxon>Bacteria</taxon>
        <taxon>Bacillati</taxon>
        <taxon>Actinomycetota</taxon>
        <taxon>Actinomycetes</taxon>
        <taxon>Mycobacteriales</taxon>
        <taxon>Corynebacteriaceae</taxon>
        <taxon>Corynebacterium</taxon>
    </lineage>
</organism>
<feature type="signal peptide" evidence="7">
    <location>
        <begin position="1"/>
        <end position="25"/>
    </location>
</feature>
<dbReference type="PANTHER" id="PTHR42953">
    <property type="entry name" value="HIGH-AFFINITY ZINC UPTAKE SYSTEM PROTEIN ZNUA-RELATED"/>
    <property type="match status" value="1"/>
</dbReference>
<dbReference type="InterPro" id="IPR006128">
    <property type="entry name" value="Lipoprotein_PsaA-like"/>
</dbReference>
<keyword evidence="9" id="KW-1185">Reference proteome</keyword>
<dbReference type="SUPFAM" id="SSF53807">
    <property type="entry name" value="Helical backbone' metal receptor"/>
    <property type="match status" value="1"/>
</dbReference>
<evidence type="ECO:0000256" key="4">
    <source>
        <dbReference type="ARBA" id="ARBA00022729"/>
    </source>
</evidence>
<keyword evidence="4 7" id="KW-0732">Signal</keyword>
<evidence type="ECO:0000313" key="9">
    <source>
        <dbReference type="Proteomes" id="UP000244989"/>
    </source>
</evidence>
<gene>
    <name evidence="8" type="ORF">DF222_08060</name>
</gene>
<dbReference type="AlphaFoldDB" id="A0A2U1T5R9"/>
<accession>A0A2U1T5R9</accession>
<dbReference type="PROSITE" id="PS51257">
    <property type="entry name" value="PROKAR_LIPOPROTEIN"/>
    <property type="match status" value="1"/>
</dbReference>
<evidence type="ECO:0000256" key="5">
    <source>
        <dbReference type="RuleBase" id="RU003512"/>
    </source>
</evidence>
<keyword evidence="3" id="KW-0479">Metal-binding</keyword>
<dbReference type="EMBL" id="QEEZ01000014">
    <property type="protein sequence ID" value="PWC01346.1"/>
    <property type="molecule type" value="Genomic_DNA"/>
</dbReference>
<dbReference type="GO" id="GO:0007155">
    <property type="term" value="P:cell adhesion"/>
    <property type="evidence" value="ECO:0007669"/>
    <property type="project" value="InterPro"/>
</dbReference>
<feature type="region of interest" description="Disordered" evidence="6">
    <location>
        <begin position="133"/>
        <end position="176"/>
    </location>
</feature>
<evidence type="ECO:0000256" key="6">
    <source>
        <dbReference type="SAM" id="MobiDB-lite"/>
    </source>
</evidence>
<evidence type="ECO:0008006" key="10">
    <source>
        <dbReference type="Google" id="ProtNLM"/>
    </source>
</evidence>
<dbReference type="InterPro" id="IPR050492">
    <property type="entry name" value="Bact_metal-bind_prot9"/>
</dbReference>
<dbReference type="InterPro" id="IPR006127">
    <property type="entry name" value="ZnuA-like"/>
</dbReference>
<proteinExistence type="inferred from homology"/>
<feature type="chain" id="PRO_5039333185" description="ABC transporter substrate-binding protein" evidence="7">
    <location>
        <begin position="26"/>
        <end position="344"/>
    </location>
</feature>
<keyword evidence="2 5" id="KW-0813">Transport</keyword>
<dbReference type="GO" id="GO:0030001">
    <property type="term" value="P:metal ion transport"/>
    <property type="evidence" value="ECO:0007669"/>
    <property type="project" value="InterPro"/>
</dbReference>
<comment type="similarity">
    <text evidence="5">Belongs to the bacterial solute-binding protein 9 family.</text>
</comment>
<dbReference type="PRINTS" id="PR00690">
    <property type="entry name" value="ADHESNFAMILY"/>
</dbReference>
<evidence type="ECO:0000313" key="8">
    <source>
        <dbReference type="EMBL" id="PWC01346.1"/>
    </source>
</evidence>
<protein>
    <recommendedName>
        <fullName evidence="10">ABC transporter substrate-binding protein</fullName>
    </recommendedName>
</protein>
<reference evidence="9" key="1">
    <citation type="submission" date="2018-04" db="EMBL/GenBank/DDBJ databases">
        <authorList>
            <person name="Liu S."/>
            <person name="Wang Z."/>
            <person name="Li J."/>
        </authorList>
    </citation>
    <scope>NUCLEOTIDE SEQUENCE [LARGE SCALE GENOMIC DNA]</scope>
    <source>
        <strain evidence="9">2189</strain>
    </source>
</reference>
<sequence>MRKSHLFRGFSAAALTTLTAGSLIACSTDSADNGENANASGNGDDATTQVVTSTSVWADVADEVLDDAEIEALITDPGQNPHHFEPAATDIATALEADLVVVGGGGYDAWLYEPIMEDAGEENIIHPLPLISHDHAHGHDHDHEHGEEGHEHDHEHGEEGHDHDHEHGHDHAHGDVHSVEGNEHIWFDVDAITQVAEDLAAKEEDADATAVVEQMDELRERLSNLPEATVAQTETIGDYLIDDSSLTDVTPTGYRQATLNHSEPAAADLAAFLEAIESGEVDILLYNPQTATDLTERIHGAAEENDVQIVTIGELPPEGTEFLDYFEEVVSELEDAAENVSSEQ</sequence>
<dbReference type="PANTHER" id="PTHR42953:SF1">
    <property type="entry name" value="METAL-BINDING PROTEIN HI_0362-RELATED"/>
    <property type="match status" value="1"/>
</dbReference>
<dbReference type="OrthoDB" id="5296019at2"/>
<comment type="caution">
    <text evidence="8">The sequence shown here is derived from an EMBL/GenBank/DDBJ whole genome shotgun (WGS) entry which is preliminary data.</text>
</comment>
<evidence type="ECO:0000256" key="7">
    <source>
        <dbReference type="SAM" id="SignalP"/>
    </source>
</evidence>